<evidence type="ECO:0000313" key="1">
    <source>
        <dbReference type="EMBL" id="WNL50072.1"/>
    </source>
</evidence>
<reference evidence="1" key="1">
    <citation type="submission" date="2023-07" db="EMBL/GenBank/DDBJ databases">
        <authorList>
            <person name="Xia Y."/>
        </authorList>
    </citation>
    <scope>NUCLEOTIDE SEQUENCE</scope>
    <source>
        <strain evidence="1">E</strain>
    </source>
</reference>
<organism evidence="1">
    <name type="scientific">Marseillevirus sp</name>
    <dbReference type="NCBI Taxonomy" id="2809551"/>
    <lineage>
        <taxon>Viruses</taxon>
        <taxon>Varidnaviria</taxon>
        <taxon>Bamfordvirae</taxon>
        <taxon>Nucleocytoviricota</taxon>
        <taxon>Megaviricetes</taxon>
        <taxon>Pimascovirales</taxon>
        <taxon>Pimascovirales incertae sedis</taxon>
        <taxon>Marseilleviridae</taxon>
        <taxon>Marseillevirus</taxon>
    </lineage>
</organism>
<name>A0AA96J0W8_9VIRU</name>
<dbReference type="EMBL" id="OR343189">
    <property type="protein sequence ID" value="WNL50072.1"/>
    <property type="molecule type" value="Genomic_DNA"/>
</dbReference>
<protein>
    <submittedName>
        <fullName evidence="1">Uncharacterized protein</fullName>
    </submittedName>
</protein>
<proteinExistence type="predicted"/>
<accession>A0AA96J0W8</accession>
<gene>
    <name evidence="1" type="ORF">MarDSR_033</name>
</gene>
<sequence>MSSKNMEGDTQGHNDTRRKCLVECGRKGDEYSRATGGCGKGRDHRVYVDTPPHCLCPKQ</sequence>